<dbReference type="Proteomes" id="UP001233999">
    <property type="component" value="Unassembled WGS sequence"/>
</dbReference>
<feature type="non-terminal residue" evidence="3">
    <location>
        <position position="1"/>
    </location>
</feature>
<dbReference type="Pfam" id="PF13927">
    <property type="entry name" value="Ig_3"/>
    <property type="match status" value="1"/>
</dbReference>
<dbReference type="PROSITE" id="PS50835">
    <property type="entry name" value="IG_LIKE"/>
    <property type="match status" value="1"/>
</dbReference>
<evidence type="ECO:0000313" key="3">
    <source>
        <dbReference type="EMBL" id="KAJ9597412.1"/>
    </source>
</evidence>
<reference evidence="3" key="1">
    <citation type="journal article" date="2023" name="IScience">
        <title>Live-bearing cockroach genome reveals convergent evolutionary mechanisms linked to viviparity in insects and beyond.</title>
        <authorList>
            <person name="Fouks B."/>
            <person name="Harrison M.C."/>
            <person name="Mikhailova A.A."/>
            <person name="Marchal E."/>
            <person name="English S."/>
            <person name="Carruthers M."/>
            <person name="Jennings E.C."/>
            <person name="Chiamaka E.L."/>
            <person name="Frigard R.A."/>
            <person name="Pippel M."/>
            <person name="Attardo G.M."/>
            <person name="Benoit J.B."/>
            <person name="Bornberg-Bauer E."/>
            <person name="Tobe S.S."/>
        </authorList>
    </citation>
    <scope>NUCLEOTIDE SEQUENCE</scope>
    <source>
        <strain evidence="3">Stay&amp;Tobe</strain>
    </source>
</reference>
<dbReference type="Pfam" id="PF08205">
    <property type="entry name" value="C2-set_2"/>
    <property type="match status" value="1"/>
</dbReference>
<accession>A0AAD8AE92</accession>
<dbReference type="PANTHER" id="PTHR23278:SF31">
    <property type="entry name" value="SIDESTEP II, ISOFORM A"/>
    <property type="match status" value="1"/>
</dbReference>
<proteinExistence type="predicted"/>
<dbReference type="EMBL" id="JASPKZ010001611">
    <property type="protein sequence ID" value="KAJ9597412.1"/>
    <property type="molecule type" value="Genomic_DNA"/>
</dbReference>
<dbReference type="InterPro" id="IPR007110">
    <property type="entry name" value="Ig-like_dom"/>
</dbReference>
<comment type="caution">
    <text evidence="3">The sequence shown here is derived from an EMBL/GenBank/DDBJ whole genome shotgun (WGS) entry which is preliminary data.</text>
</comment>
<sequence>PPEHPTVIDHWGRQLNTTVGPHNEGDDVILTCRVIGGKPEPAVRWLVNGVLVDEEYEHNTGDVIENRLMWPSVGRQDLNSVFSCQAINTVLTEPREISLVLDIYLRPLTIRILSKQLPLVADRRYEVSCESAGSRPPAVITWYKGKRQLRRVKTDSCFHDIAISNIIMFIHESYEFVRLLEFEIGRLLEFEIGRLLEFEFEIGIRDWSSSRIRDWSSSRIRVCSSSRIRVCSSSRIRFVRLLEFEFVRLQEFEIGRLLEFEIGRLLEFEFGRLLEFEFEFEIDCSSSRNRDSLSSGNLGSWYSRNRYYWCSRTRDYSCSQNHCSSSRNRDYSSSRNRGFPFYRNRG</sequence>
<dbReference type="InterPro" id="IPR013783">
    <property type="entry name" value="Ig-like_fold"/>
</dbReference>
<evidence type="ECO:0000259" key="2">
    <source>
        <dbReference type="PROSITE" id="PS50835"/>
    </source>
</evidence>
<feature type="domain" description="Ig-like" evidence="2">
    <location>
        <begin position="5"/>
        <end position="98"/>
    </location>
</feature>
<dbReference type="InterPro" id="IPR013162">
    <property type="entry name" value="CD80_C2-set"/>
</dbReference>
<feature type="non-terminal residue" evidence="3">
    <location>
        <position position="346"/>
    </location>
</feature>
<keyword evidence="4" id="KW-1185">Reference proteome</keyword>
<gene>
    <name evidence="3" type="ORF">L9F63_011733</name>
</gene>
<protein>
    <recommendedName>
        <fullName evidence="2">Ig-like domain-containing protein</fullName>
    </recommendedName>
</protein>
<name>A0AAD8AE92_DIPPU</name>
<dbReference type="InterPro" id="IPR036179">
    <property type="entry name" value="Ig-like_dom_sf"/>
</dbReference>
<organism evidence="3 4">
    <name type="scientific">Diploptera punctata</name>
    <name type="common">Pacific beetle cockroach</name>
    <dbReference type="NCBI Taxonomy" id="6984"/>
    <lineage>
        <taxon>Eukaryota</taxon>
        <taxon>Metazoa</taxon>
        <taxon>Ecdysozoa</taxon>
        <taxon>Arthropoda</taxon>
        <taxon>Hexapoda</taxon>
        <taxon>Insecta</taxon>
        <taxon>Pterygota</taxon>
        <taxon>Neoptera</taxon>
        <taxon>Polyneoptera</taxon>
        <taxon>Dictyoptera</taxon>
        <taxon>Blattodea</taxon>
        <taxon>Blaberoidea</taxon>
        <taxon>Blaberidae</taxon>
        <taxon>Diplopterinae</taxon>
        <taxon>Diploptera</taxon>
    </lineage>
</organism>
<dbReference type="Gene3D" id="2.60.40.10">
    <property type="entry name" value="Immunoglobulins"/>
    <property type="match status" value="2"/>
</dbReference>
<evidence type="ECO:0000256" key="1">
    <source>
        <dbReference type="ARBA" id="ARBA00023157"/>
    </source>
</evidence>
<dbReference type="SUPFAM" id="SSF48726">
    <property type="entry name" value="Immunoglobulin"/>
    <property type="match status" value="1"/>
</dbReference>
<dbReference type="PANTHER" id="PTHR23278">
    <property type="entry name" value="SIDESTEP PROTEIN"/>
    <property type="match status" value="1"/>
</dbReference>
<evidence type="ECO:0000313" key="4">
    <source>
        <dbReference type="Proteomes" id="UP001233999"/>
    </source>
</evidence>
<dbReference type="AlphaFoldDB" id="A0AAD8AE92"/>
<reference evidence="3" key="2">
    <citation type="submission" date="2023-05" db="EMBL/GenBank/DDBJ databases">
        <authorList>
            <person name="Fouks B."/>
        </authorList>
    </citation>
    <scope>NUCLEOTIDE SEQUENCE</scope>
    <source>
        <strain evidence="3">Stay&amp;Tobe</strain>
        <tissue evidence="3">Testes</tissue>
    </source>
</reference>
<keyword evidence="1" id="KW-1015">Disulfide bond</keyword>